<evidence type="ECO:0000256" key="1">
    <source>
        <dbReference type="SAM" id="Phobius"/>
    </source>
</evidence>
<protein>
    <submittedName>
        <fullName evidence="2">Uncharacterized protein</fullName>
    </submittedName>
</protein>
<keyword evidence="1" id="KW-0812">Transmembrane</keyword>
<gene>
    <name evidence="2" type="ORF">GII31_18510</name>
</gene>
<feature type="transmembrane region" description="Helical" evidence="1">
    <location>
        <begin position="78"/>
        <end position="96"/>
    </location>
</feature>
<dbReference type="RefSeq" id="WP_213244857.1">
    <property type="nucleotide sequence ID" value="NZ_CP045806.1"/>
</dbReference>
<feature type="transmembrane region" description="Helical" evidence="1">
    <location>
        <begin position="20"/>
        <end position="40"/>
    </location>
</feature>
<evidence type="ECO:0000313" key="2">
    <source>
        <dbReference type="EMBL" id="QHN36590.1"/>
    </source>
</evidence>
<evidence type="ECO:0000313" key="3">
    <source>
        <dbReference type="Proteomes" id="UP001059836"/>
    </source>
</evidence>
<keyword evidence="3" id="KW-1185">Reference proteome</keyword>
<feature type="transmembrane region" description="Helical" evidence="1">
    <location>
        <begin position="102"/>
        <end position="121"/>
    </location>
</feature>
<dbReference type="Proteomes" id="UP001059836">
    <property type="component" value="Chromosome"/>
</dbReference>
<feature type="transmembrane region" description="Helical" evidence="1">
    <location>
        <begin position="46"/>
        <end position="66"/>
    </location>
</feature>
<keyword evidence="1" id="KW-0472">Membrane</keyword>
<name>A0ABX6IMR1_9ACTN</name>
<organism evidence="2 3">
    <name type="scientific">Gordonia pseudamarae</name>
    <dbReference type="NCBI Taxonomy" id="2831662"/>
    <lineage>
        <taxon>Bacteria</taxon>
        <taxon>Bacillati</taxon>
        <taxon>Actinomycetota</taxon>
        <taxon>Actinomycetes</taxon>
        <taxon>Mycobacteriales</taxon>
        <taxon>Gordoniaceae</taxon>
        <taxon>Gordonia</taxon>
    </lineage>
</organism>
<keyword evidence="1" id="KW-1133">Transmembrane helix</keyword>
<proteinExistence type="predicted"/>
<reference evidence="2" key="1">
    <citation type="journal article" date="2021" name="Nat. Microbiol.">
        <title>Cocultivation of an ultrasmall environmental parasitic bacterium with lytic ability against bacteria associated with wastewater foams.</title>
        <authorList>
            <person name="Batinovic S."/>
            <person name="Rose J.J.A."/>
            <person name="Ratcliffe J."/>
            <person name="Seviour R.J."/>
            <person name="Petrovski S."/>
        </authorList>
    </citation>
    <scope>NUCLEOTIDE SEQUENCE</scope>
    <source>
        <strain evidence="2">CON9</strain>
    </source>
</reference>
<sequence length="145" mass="15368">MIKPDPDTRPNLVTWAYRLWLASGTGIAALGIAGAIAGFLVDGSTLAPVGIGVLLTAVGVAFVLMGSRAFVGDARWRSSLAALTLVVVVMLLLFSLMFMSPWFAIVLLVAIAGLFGSLLAYRPESEQWYTGEPPDKQSRAGGRTK</sequence>
<dbReference type="EMBL" id="CP045809">
    <property type="protein sequence ID" value="QHN36590.1"/>
    <property type="molecule type" value="Genomic_DNA"/>
</dbReference>
<accession>A0ABX6IMR1</accession>